<organism evidence="6 7">
    <name type="scientific">Heracleum sosnowskyi</name>
    <dbReference type="NCBI Taxonomy" id="360622"/>
    <lineage>
        <taxon>Eukaryota</taxon>
        <taxon>Viridiplantae</taxon>
        <taxon>Streptophyta</taxon>
        <taxon>Embryophyta</taxon>
        <taxon>Tracheophyta</taxon>
        <taxon>Spermatophyta</taxon>
        <taxon>Magnoliopsida</taxon>
        <taxon>eudicotyledons</taxon>
        <taxon>Gunneridae</taxon>
        <taxon>Pentapetalae</taxon>
        <taxon>asterids</taxon>
        <taxon>campanulids</taxon>
        <taxon>Apiales</taxon>
        <taxon>Apiaceae</taxon>
        <taxon>Apioideae</taxon>
        <taxon>apioid superclade</taxon>
        <taxon>Tordylieae</taxon>
        <taxon>Tordyliinae</taxon>
        <taxon>Heracleum</taxon>
    </lineage>
</organism>
<evidence type="ECO:0000256" key="2">
    <source>
        <dbReference type="ARBA" id="ARBA00022737"/>
    </source>
</evidence>
<dbReference type="EMBL" id="JAUIZM010000009">
    <property type="protein sequence ID" value="KAK1363401.1"/>
    <property type="molecule type" value="Genomic_DNA"/>
</dbReference>
<evidence type="ECO:0000313" key="7">
    <source>
        <dbReference type="Proteomes" id="UP001237642"/>
    </source>
</evidence>
<keyword evidence="1" id="KW-0479">Metal-binding</keyword>
<sequence length="176" mass="20238">MAHVRPAGGVRVNRQFPGAQGQPRITFRPTLEFLFVARKCSAKSQSFTSPRSNDDDQDHTGTKWLLREEVEMVMKRLGLSCNPSCNKKDKFSYHEIENMFNVDEPSLGEVRQAFDLFDENCDGYIDETELDSVLKRLGLKEFSKTDCQRMIKIYDRNGDGLVDFSEFCKLVEDSFC</sequence>
<evidence type="ECO:0000256" key="3">
    <source>
        <dbReference type="ARBA" id="ARBA00022837"/>
    </source>
</evidence>
<dbReference type="InterPro" id="IPR018247">
    <property type="entry name" value="EF_Hand_1_Ca_BS"/>
</dbReference>
<gene>
    <name evidence="6" type="ORF">POM88_038962</name>
</gene>
<name>A0AAD8HBE2_9APIA</name>
<evidence type="ECO:0000256" key="4">
    <source>
        <dbReference type="SAM" id="MobiDB-lite"/>
    </source>
</evidence>
<dbReference type="Pfam" id="PF13499">
    <property type="entry name" value="EF-hand_7"/>
    <property type="match status" value="1"/>
</dbReference>
<keyword evidence="2" id="KW-0677">Repeat</keyword>
<dbReference type="PANTHER" id="PTHR10891">
    <property type="entry name" value="EF-HAND CALCIUM-BINDING DOMAIN CONTAINING PROTEIN"/>
    <property type="match status" value="1"/>
</dbReference>
<evidence type="ECO:0000313" key="6">
    <source>
        <dbReference type="EMBL" id="KAK1363401.1"/>
    </source>
</evidence>
<keyword evidence="7" id="KW-1185">Reference proteome</keyword>
<keyword evidence="3" id="KW-0106">Calcium</keyword>
<dbReference type="InterPro" id="IPR011992">
    <property type="entry name" value="EF-hand-dom_pair"/>
</dbReference>
<evidence type="ECO:0000259" key="5">
    <source>
        <dbReference type="PROSITE" id="PS50222"/>
    </source>
</evidence>
<reference evidence="6" key="1">
    <citation type="submission" date="2023-02" db="EMBL/GenBank/DDBJ databases">
        <title>Genome of toxic invasive species Heracleum sosnowskyi carries increased number of genes despite the absence of recent whole-genome duplications.</title>
        <authorList>
            <person name="Schelkunov M."/>
            <person name="Shtratnikova V."/>
            <person name="Makarenko M."/>
            <person name="Klepikova A."/>
            <person name="Omelchenko D."/>
            <person name="Novikova G."/>
            <person name="Obukhova E."/>
            <person name="Bogdanov V."/>
            <person name="Penin A."/>
            <person name="Logacheva M."/>
        </authorList>
    </citation>
    <scope>NUCLEOTIDE SEQUENCE</scope>
    <source>
        <strain evidence="6">Hsosn_3</strain>
        <tissue evidence="6">Leaf</tissue>
    </source>
</reference>
<feature type="domain" description="EF-hand" evidence="5">
    <location>
        <begin position="105"/>
        <end position="140"/>
    </location>
</feature>
<evidence type="ECO:0000256" key="1">
    <source>
        <dbReference type="ARBA" id="ARBA00022723"/>
    </source>
</evidence>
<dbReference type="PROSITE" id="PS00018">
    <property type="entry name" value="EF_HAND_1"/>
    <property type="match status" value="2"/>
</dbReference>
<dbReference type="InterPro" id="IPR039647">
    <property type="entry name" value="EF_hand_pair_protein_CML-like"/>
</dbReference>
<dbReference type="Proteomes" id="UP001237642">
    <property type="component" value="Unassembled WGS sequence"/>
</dbReference>
<feature type="domain" description="EF-hand" evidence="5">
    <location>
        <begin position="142"/>
        <end position="176"/>
    </location>
</feature>
<protein>
    <submittedName>
        <fullName evidence="6">EF-hand domain-containing protein</fullName>
    </submittedName>
</protein>
<feature type="region of interest" description="Disordered" evidence="4">
    <location>
        <begin position="1"/>
        <end position="21"/>
    </location>
</feature>
<dbReference type="Gene3D" id="1.10.238.10">
    <property type="entry name" value="EF-hand"/>
    <property type="match status" value="1"/>
</dbReference>
<proteinExistence type="predicted"/>
<dbReference type="SUPFAM" id="SSF47473">
    <property type="entry name" value="EF-hand"/>
    <property type="match status" value="1"/>
</dbReference>
<dbReference type="InterPro" id="IPR002048">
    <property type="entry name" value="EF_hand_dom"/>
</dbReference>
<dbReference type="GO" id="GO:0005509">
    <property type="term" value="F:calcium ion binding"/>
    <property type="evidence" value="ECO:0007669"/>
    <property type="project" value="InterPro"/>
</dbReference>
<dbReference type="CDD" id="cd00051">
    <property type="entry name" value="EFh"/>
    <property type="match status" value="1"/>
</dbReference>
<accession>A0AAD8HBE2</accession>
<dbReference type="AlphaFoldDB" id="A0AAD8HBE2"/>
<dbReference type="PROSITE" id="PS50222">
    <property type="entry name" value="EF_HAND_2"/>
    <property type="match status" value="2"/>
</dbReference>
<dbReference type="SMART" id="SM00054">
    <property type="entry name" value="EFh"/>
    <property type="match status" value="2"/>
</dbReference>
<comment type="caution">
    <text evidence="6">The sequence shown here is derived from an EMBL/GenBank/DDBJ whole genome shotgun (WGS) entry which is preliminary data.</text>
</comment>
<reference evidence="6" key="2">
    <citation type="submission" date="2023-05" db="EMBL/GenBank/DDBJ databases">
        <authorList>
            <person name="Schelkunov M.I."/>
        </authorList>
    </citation>
    <scope>NUCLEOTIDE SEQUENCE</scope>
    <source>
        <strain evidence="6">Hsosn_3</strain>
        <tissue evidence="6">Leaf</tissue>
    </source>
</reference>